<dbReference type="EC" id="2.1.1.72" evidence="1"/>
<keyword evidence="3" id="KW-0808">Transferase</keyword>
<dbReference type="PRINTS" id="PR00507">
    <property type="entry name" value="N12N6MTFRASE"/>
</dbReference>
<dbReference type="InterPro" id="IPR029063">
    <property type="entry name" value="SAM-dependent_MTases_sf"/>
</dbReference>
<dbReference type="PANTHER" id="PTHR33841:SF1">
    <property type="entry name" value="DNA METHYLTRANSFERASE A"/>
    <property type="match status" value="1"/>
</dbReference>
<keyword evidence="2" id="KW-0489">Methyltransferase</keyword>
<gene>
    <name evidence="8" type="ORF">CH333_01760</name>
</gene>
<keyword evidence="6" id="KW-0175">Coiled coil</keyword>
<reference evidence="8 9" key="1">
    <citation type="submission" date="2017-07" db="EMBL/GenBank/DDBJ databases">
        <title>Recovery of genomes from metagenomes via a dereplication, aggregation, and scoring strategy.</title>
        <authorList>
            <person name="Sieber C.M."/>
            <person name="Probst A.J."/>
            <person name="Sharrar A."/>
            <person name="Thomas B.C."/>
            <person name="Hess M."/>
            <person name="Tringe S.G."/>
            <person name="Banfield J.F."/>
        </authorList>
    </citation>
    <scope>NUCLEOTIDE SEQUENCE [LARGE SCALE GENOMIC DNA]</scope>
    <source>
        <strain evidence="8">JGI_Cruoil_03_44_89</strain>
    </source>
</reference>
<sequence>MKQIRTKSDTDFILKVMSVLEGFQYKGKKYLSYMETCSRGDEFLIRDNIVKPFFTDVLGYDKQKDFVPEEIIETGKPDTQIVDATGNPVIVIETLSSGADDRQFEEHRKRLFDYTDELSSKIAVLTNGIVFNAFWNRGRGKAKDRLVLLKFDEIYKKFVLKGMEGLDSVDWERLLTLKYLVKELQIIDPEQLYKEPEFGIAEETHFSKFLEQLINSMEQVKMNVKNQFELYLSKNEEYEELRKNRERNGRPIYQSESRQYELPRRCVQSFKKWQSISSANREPETFQLETMYIFFNRILLLRICEDKGIIEKRRISNGGIQDWMTFKGFTHFSEVNYNEMVKDAYKVMEKTYPHLFREDIFDWYMPNNELLLGVLFTFNPYNFKQVDRDILGKLYERYIPREERKRLGQFYTPEEVINYILDAVGYREDADIEGKRLLDPACGSGGFLVRAANVLIQRLNVRGFGAETILNKVQENIYGFEINPFACHLAETNLLFQVIDLIKEAKKENSEFEMGRFNVFETDSLRIPKKEGPKLFKEYNSEWFEDAETVRQIKLKEGKFKDGFDFVVGNPPYLKANAPQGEVLRIRREIEKQKYFNTLFEKWDLYIPFVEVGFDLTKESGRFSFIVSDAYRTADYGMKSREMLLTQSKITQLDFFKGLRLFDDPQVENVIFVIDKRFPTKAHRVKRMEHLNKRNLYDFKSLKSLNQLQDKESVFYIEARKPLMSKVKILPLNDICYISIGMVLNSDEKKYKGEFKKEDLISQTQGDIHSKPFIEGKDIGRYEIKRVRFLEWGTGRVPAKVRRPTFLELHENEKIVVGETSGAAYDNAKLYCDQSVRIFIPYHKLKGIRNNTLNRRHIQEKIRECNEISKQFDLKYILALLNSKILWHHFLSNISRRGERIICPDDWRNFPIGVVSPKTQQEFIYLVNEFLEINKMFSQCAVKVNNIQKLIEDFDIPLGDLADISGIRLELKERIGRPKIKRKGLKIYLDRKSNIECENGALAEYIELYLISLSDTLRGKTKPELVKLIQIPKSVTQVKAVLDKRKELKRKLENLARRRGEIDKEIDKKVYKLYGLTEKEIKMIKEEV</sequence>
<dbReference type="PANTHER" id="PTHR33841">
    <property type="entry name" value="DNA METHYLTRANSFERASE YEEA-RELATED"/>
    <property type="match status" value="1"/>
</dbReference>
<dbReference type="Proteomes" id="UP000215215">
    <property type="component" value="Unassembled WGS sequence"/>
</dbReference>
<feature type="domain" description="Type II methyltransferase M.TaqI-like" evidence="7">
    <location>
        <begin position="475"/>
        <end position="662"/>
    </location>
</feature>
<evidence type="ECO:0000259" key="7">
    <source>
        <dbReference type="Pfam" id="PF07669"/>
    </source>
</evidence>
<dbReference type="GO" id="GO:0003677">
    <property type="term" value="F:DNA binding"/>
    <property type="evidence" value="ECO:0007669"/>
    <property type="project" value="UniProtKB-KW"/>
</dbReference>
<feature type="coiled-coil region" evidence="6">
    <location>
        <begin position="1038"/>
        <end position="1065"/>
    </location>
</feature>
<dbReference type="GO" id="GO:0009307">
    <property type="term" value="P:DNA restriction-modification system"/>
    <property type="evidence" value="ECO:0007669"/>
    <property type="project" value="UniProtKB-KW"/>
</dbReference>
<evidence type="ECO:0000313" key="8">
    <source>
        <dbReference type="EMBL" id="OYD17175.1"/>
    </source>
</evidence>
<proteinExistence type="predicted"/>
<comment type="caution">
    <text evidence="8">The sequence shown here is derived from an EMBL/GenBank/DDBJ whole genome shotgun (WGS) entry which is preliminary data.</text>
</comment>
<dbReference type="InterPro" id="IPR002052">
    <property type="entry name" value="DNA_methylase_N6_adenine_CS"/>
</dbReference>
<evidence type="ECO:0000256" key="6">
    <source>
        <dbReference type="SAM" id="Coils"/>
    </source>
</evidence>
<evidence type="ECO:0000256" key="4">
    <source>
        <dbReference type="ARBA" id="ARBA00022691"/>
    </source>
</evidence>
<comment type="catalytic activity">
    <reaction evidence="5">
        <text>a 2'-deoxyadenosine in DNA + S-adenosyl-L-methionine = an N(6)-methyl-2'-deoxyadenosine in DNA + S-adenosyl-L-homocysteine + H(+)</text>
        <dbReference type="Rhea" id="RHEA:15197"/>
        <dbReference type="Rhea" id="RHEA-COMP:12418"/>
        <dbReference type="Rhea" id="RHEA-COMP:12419"/>
        <dbReference type="ChEBI" id="CHEBI:15378"/>
        <dbReference type="ChEBI" id="CHEBI:57856"/>
        <dbReference type="ChEBI" id="CHEBI:59789"/>
        <dbReference type="ChEBI" id="CHEBI:90615"/>
        <dbReference type="ChEBI" id="CHEBI:90616"/>
        <dbReference type="EC" id="2.1.1.72"/>
    </reaction>
</comment>
<name>A0A235C043_UNCW3</name>
<dbReference type="InterPro" id="IPR011639">
    <property type="entry name" value="MethylTrfase_TaqI-like_dom"/>
</dbReference>
<dbReference type="GO" id="GO:0032259">
    <property type="term" value="P:methylation"/>
    <property type="evidence" value="ECO:0007669"/>
    <property type="project" value="UniProtKB-KW"/>
</dbReference>
<dbReference type="SUPFAM" id="SSF53335">
    <property type="entry name" value="S-adenosyl-L-methionine-dependent methyltransferases"/>
    <property type="match status" value="1"/>
</dbReference>
<dbReference type="Pfam" id="PF07669">
    <property type="entry name" value="Eco57I"/>
    <property type="match status" value="1"/>
</dbReference>
<protein>
    <recommendedName>
        <fullName evidence="1">site-specific DNA-methyltransferase (adenine-specific)</fullName>
        <ecNumber evidence="1">2.1.1.72</ecNumber>
    </recommendedName>
</protein>
<dbReference type="GO" id="GO:0009007">
    <property type="term" value="F:site-specific DNA-methyltransferase (adenine-specific) activity"/>
    <property type="evidence" value="ECO:0007669"/>
    <property type="project" value="UniProtKB-EC"/>
</dbReference>
<dbReference type="Gene3D" id="3.40.50.150">
    <property type="entry name" value="Vaccinia Virus protein VP39"/>
    <property type="match status" value="1"/>
</dbReference>
<dbReference type="AlphaFoldDB" id="A0A235C043"/>
<evidence type="ECO:0000256" key="3">
    <source>
        <dbReference type="ARBA" id="ARBA00022679"/>
    </source>
</evidence>
<accession>A0A235C043</accession>
<dbReference type="InterPro" id="IPR050953">
    <property type="entry name" value="N4_N6_ade-DNA_methylase"/>
</dbReference>
<evidence type="ECO:0000256" key="5">
    <source>
        <dbReference type="ARBA" id="ARBA00047942"/>
    </source>
</evidence>
<dbReference type="PROSITE" id="PS00092">
    <property type="entry name" value="N6_MTASE"/>
    <property type="match status" value="1"/>
</dbReference>
<evidence type="ECO:0000256" key="2">
    <source>
        <dbReference type="ARBA" id="ARBA00022603"/>
    </source>
</evidence>
<dbReference type="EMBL" id="NOZQ01000030">
    <property type="protein sequence ID" value="OYD17175.1"/>
    <property type="molecule type" value="Genomic_DNA"/>
</dbReference>
<organism evidence="8 9">
    <name type="scientific">candidate division WOR-3 bacterium JGI_Cruoil_03_44_89</name>
    <dbReference type="NCBI Taxonomy" id="1973748"/>
    <lineage>
        <taxon>Bacteria</taxon>
        <taxon>Bacteria division WOR-3</taxon>
    </lineage>
</organism>
<evidence type="ECO:0000256" key="1">
    <source>
        <dbReference type="ARBA" id="ARBA00011900"/>
    </source>
</evidence>
<evidence type="ECO:0000313" key="9">
    <source>
        <dbReference type="Proteomes" id="UP000215215"/>
    </source>
</evidence>
<keyword evidence="4" id="KW-0949">S-adenosyl-L-methionine</keyword>